<gene>
    <name evidence="9" type="ORF">NIES2119_24030</name>
</gene>
<organism evidence="9 10">
    <name type="scientific">[Phormidium ambiguum] IAM M-71</name>
    <dbReference type="NCBI Taxonomy" id="454136"/>
    <lineage>
        <taxon>Bacteria</taxon>
        <taxon>Bacillati</taxon>
        <taxon>Cyanobacteriota</taxon>
        <taxon>Cyanophyceae</taxon>
        <taxon>Oscillatoriophycideae</taxon>
        <taxon>Aerosakkonematales</taxon>
        <taxon>Aerosakkonemataceae</taxon>
        <taxon>Floridanema</taxon>
    </lineage>
</organism>
<comment type="subcellular location">
    <subcellularLocation>
        <location evidence="1">Cell membrane</location>
        <topology evidence="1">Multi-pass membrane protein</topology>
    </subcellularLocation>
</comment>
<dbReference type="EMBL" id="MRCE01000032">
    <property type="protein sequence ID" value="OKH33137.1"/>
    <property type="molecule type" value="Genomic_DNA"/>
</dbReference>
<comment type="similarity">
    <text evidence="2">Belongs to the nicotinamide ribonucleoside (NR) uptake permease (TC 4.B.1) family.</text>
</comment>
<evidence type="ECO:0000256" key="1">
    <source>
        <dbReference type="ARBA" id="ARBA00004651"/>
    </source>
</evidence>
<feature type="transmembrane region" description="Helical" evidence="8">
    <location>
        <begin position="45"/>
        <end position="62"/>
    </location>
</feature>
<keyword evidence="7 8" id="KW-0472">Membrane</keyword>
<dbReference type="RefSeq" id="WP_073596030.1">
    <property type="nucleotide sequence ID" value="NZ_MRCE01000032.1"/>
</dbReference>
<evidence type="ECO:0000256" key="3">
    <source>
        <dbReference type="ARBA" id="ARBA00022448"/>
    </source>
</evidence>
<feature type="transmembrane region" description="Helical" evidence="8">
    <location>
        <begin position="167"/>
        <end position="183"/>
    </location>
</feature>
<dbReference type="STRING" id="454136.NIES2119_24030"/>
<keyword evidence="4" id="KW-1003">Cell membrane</keyword>
<feature type="transmembrane region" description="Helical" evidence="8">
    <location>
        <begin position="68"/>
        <end position="85"/>
    </location>
</feature>
<feature type="transmembrane region" description="Helical" evidence="8">
    <location>
        <begin position="189"/>
        <end position="207"/>
    </location>
</feature>
<evidence type="ECO:0000256" key="5">
    <source>
        <dbReference type="ARBA" id="ARBA00022692"/>
    </source>
</evidence>
<feature type="transmembrane region" description="Helical" evidence="8">
    <location>
        <begin position="139"/>
        <end position="160"/>
    </location>
</feature>
<evidence type="ECO:0000256" key="8">
    <source>
        <dbReference type="SAM" id="Phobius"/>
    </source>
</evidence>
<name>A0A1U7I9H7_9CYAN</name>
<evidence type="ECO:0000256" key="6">
    <source>
        <dbReference type="ARBA" id="ARBA00022989"/>
    </source>
</evidence>
<feature type="transmembrane region" description="Helical" evidence="8">
    <location>
        <begin position="20"/>
        <end position="38"/>
    </location>
</feature>
<protein>
    <submittedName>
        <fullName evidence="9">Nicotinamide mononucleotide transporter</fullName>
    </submittedName>
</protein>
<accession>A0A1U7I9H7</accession>
<sequence length="221" mass="26062">MWKFFSVNNIAFTLMGYPMSYVEFIGTILYLWSAWLVARRRILTWPVGIVSVLLYMALFYQIRLYSDMLEQVYYLITSIYGWWQWSKSSRTPVNSTSFRYSSQRYIIRFLALTLVISFVTGTLMSRIDIILPTFFPEKASFPYLDALTTIMSFTANWLMIEKRVESWYYWIVVDLLGIGLYYVKEVRFIALLYVILLGIAINGLVSWHQITKKSAIAQKIK</sequence>
<evidence type="ECO:0000256" key="4">
    <source>
        <dbReference type="ARBA" id="ARBA00022475"/>
    </source>
</evidence>
<keyword evidence="3" id="KW-0813">Transport</keyword>
<dbReference type="AlphaFoldDB" id="A0A1U7I9H7"/>
<evidence type="ECO:0000256" key="7">
    <source>
        <dbReference type="ARBA" id="ARBA00023136"/>
    </source>
</evidence>
<feature type="transmembrane region" description="Helical" evidence="8">
    <location>
        <begin position="105"/>
        <end position="127"/>
    </location>
</feature>
<dbReference type="InterPro" id="IPR006419">
    <property type="entry name" value="NMN_transpt_PnuC"/>
</dbReference>
<evidence type="ECO:0000313" key="9">
    <source>
        <dbReference type="EMBL" id="OKH33137.1"/>
    </source>
</evidence>
<keyword evidence="5 8" id="KW-0812">Transmembrane</keyword>
<evidence type="ECO:0000256" key="2">
    <source>
        <dbReference type="ARBA" id="ARBA00006669"/>
    </source>
</evidence>
<dbReference type="Pfam" id="PF04973">
    <property type="entry name" value="NMN_transporter"/>
    <property type="match status" value="1"/>
</dbReference>
<dbReference type="GO" id="GO:0005886">
    <property type="term" value="C:plasma membrane"/>
    <property type="evidence" value="ECO:0007669"/>
    <property type="project" value="UniProtKB-SubCell"/>
</dbReference>
<dbReference type="Proteomes" id="UP000185860">
    <property type="component" value="Unassembled WGS sequence"/>
</dbReference>
<keyword evidence="6 8" id="KW-1133">Transmembrane helix</keyword>
<reference evidence="9 10" key="1">
    <citation type="submission" date="2016-11" db="EMBL/GenBank/DDBJ databases">
        <title>Draft Genome Sequences of Nine Cyanobacterial Strains from Diverse Habitats.</title>
        <authorList>
            <person name="Zhu T."/>
            <person name="Hou S."/>
            <person name="Lu X."/>
            <person name="Hess W.R."/>
        </authorList>
    </citation>
    <scope>NUCLEOTIDE SEQUENCE [LARGE SCALE GENOMIC DNA]</scope>
    <source>
        <strain evidence="9 10">IAM M-71</strain>
    </source>
</reference>
<dbReference type="PANTHER" id="PTHR36122:SF2">
    <property type="entry name" value="NICOTINAMIDE RIBOSIDE TRANSPORTER PNUC"/>
    <property type="match status" value="1"/>
</dbReference>
<evidence type="ECO:0000313" key="10">
    <source>
        <dbReference type="Proteomes" id="UP000185860"/>
    </source>
</evidence>
<dbReference type="GO" id="GO:0034257">
    <property type="term" value="F:nicotinamide riboside transmembrane transporter activity"/>
    <property type="evidence" value="ECO:0007669"/>
    <property type="project" value="InterPro"/>
</dbReference>
<dbReference type="PANTHER" id="PTHR36122">
    <property type="entry name" value="NICOTINAMIDE RIBOSIDE TRANSPORTER PNUC"/>
    <property type="match status" value="1"/>
</dbReference>
<comment type="caution">
    <text evidence="9">The sequence shown here is derived from an EMBL/GenBank/DDBJ whole genome shotgun (WGS) entry which is preliminary data.</text>
</comment>
<proteinExistence type="inferred from homology"/>
<dbReference type="NCBIfam" id="TIGR01528">
    <property type="entry name" value="NMN_trans_PnuC"/>
    <property type="match status" value="1"/>
</dbReference>